<proteinExistence type="predicted"/>
<dbReference type="Proteomes" id="UP000215224">
    <property type="component" value="Chromosome"/>
</dbReference>
<dbReference type="Pfam" id="PF09115">
    <property type="entry name" value="DNApol3-delta_C"/>
    <property type="match status" value="1"/>
</dbReference>
<evidence type="ECO:0000256" key="6">
    <source>
        <dbReference type="ARBA" id="ARBA00022932"/>
    </source>
</evidence>
<dbReference type="InterPro" id="IPR004622">
    <property type="entry name" value="DNA_pol_HolB"/>
</dbReference>
<comment type="catalytic activity">
    <reaction evidence="7">
        <text>DNA(n) + a 2'-deoxyribonucleoside 5'-triphosphate = DNA(n+1) + diphosphate</text>
        <dbReference type="Rhea" id="RHEA:22508"/>
        <dbReference type="Rhea" id="RHEA-COMP:17339"/>
        <dbReference type="Rhea" id="RHEA-COMP:17340"/>
        <dbReference type="ChEBI" id="CHEBI:33019"/>
        <dbReference type="ChEBI" id="CHEBI:61560"/>
        <dbReference type="ChEBI" id="CHEBI:173112"/>
        <dbReference type="EC" id="2.7.7.7"/>
    </reaction>
</comment>
<dbReference type="GO" id="GO:0009360">
    <property type="term" value="C:DNA polymerase III complex"/>
    <property type="evidence" value="ECO:0007669"/>
    <property type="project" value="InterPro"/>
</dbReference>
<evidence type="ECO:0000256" key="7">
    <source>
        <dbReference type="ARBA" id="ARBA00049244"/>
    </source>
</evidence>
<dbReference type="EMBL" id="CP018866">
    <property type="protein sequence ID" value="AST93961.1"/>
    <property type="molecule type" value="Genomic_DNA"/>
</dbReference>
<evidence type="ECO:0000259" key="8">
    <source>
        <dbReference type="Pfam" id="PF09115"/>
    </source>
</evidence>
<dbReference type="InterPro" id="IPR015199">
    <property type="entry name" value="DNA_pol_III_delta_C"/>
</dbReference>
<evidence type="ECO:0000256" key="2">
    <source>
        <dbReference type="ARBA" id="ARBA00014363"/>
    </source>
</evidence>
<dbReference type="GO" id="GO:0003887">
    <property type="term" value="F:DNA-directed DNA polymerase activity"/>
    <property type="evidence" value="ECO:0007669"/>
    <property type="project" value="UniProtKB-KW"/>
</dbReference>
<dbReference type="STRING" id="1314751.GCA_001591425_03798"/>
<dbReference type="GO" id="GO:0006261">
    <property type="term" value="P:DNA-templated DNA replication"/>
    <property type="evidence" value="ECO:0007669"/>
    <property type="project" value="TreeGrafter"/>
</dbReference>
<name>A0A223KWX6_9BACI</name>
<evidence type="ECO:0000256" key="4">
    <source>
        <dbReference type="ARBA" id="ARBA00022695"/>
    </source>
</evidence>
<dbReference type="GO" id="GO:0003677">
    <property type="term" value="F:DNA binding"/>
    <property type="evidence" value="ECO:0007669"/>
    <property type="project" value="InterPro"/>
</dbReference>
<dbReference type="PANTHER" id="PTHR11669:SF8">
    <property type="entry name" value="DNA POLYMERASE III SUBUNIT DELTA"/>
    <property type="match status" value="1"/>
</dbReference>
<dbReference type="GO" id="GO:0008408">
    <property type="term" value="F:3'-5' exonuclease activity"/>
    <property type="evidence" value="ECO:0007669"/>
    <property type="project" value="InterPro"/>
</dbReference>
<keyword evidence="5" id="KW-0235">DNA replication</keyword>
<dbReference type="Gene3D" id="3.40.50.300">
    <property type="entry name" value="P-loop containing nucleotide triphosphate hydrolases"/>
    <property type="match status" value="1"/>
</dbReference>
<evidence type="ECO:0000256" key="1">
    <source>
        <dbReference type="ARBA" id="ARBA00012417"/>
    </source>
</evidence>
<feature type="domain" description="DNA polymerase III delta subunit C-terminal" evidence="8">
    <location>
        <begin position="254"/>
        <end position="328"/>
    </location>
</feature>
<evidence type="ECO:0000256" key="5">
    <source>
        <dbReference type="ARBA" id="ARBA00022705"/>
    </source>
</evidence>
<keyword evidence="4" id="KW-0548">Nucleotidyltransferase</keyword>
<gene>
    <name evidence="9" type="ORF">BC6307_23190</name>
</gene>
<dbReference type="NCBIfam" id="NF005972">
    <property type="entry name" value="PRK08058.1"/>
    <property type="match status" value="1"/>
</dbReference>
<keyword evidence="3" id="KW-0808">Transferase</keyword>
<dbReference type="SUPFAM" id="SSF52540">
    <property type="entry name" value="P-loop containing nucleoside triphosphate hydrolases"/>
    <property type="match status" value="1"/>
</dbReference>
<dbReference type="Pfam" id="PF13177">
    <property type="entry name" value="DNA_pol3_delta2"/>
    <property type="match status" value="1"/>
</dbReference>
<dbReference type="InterPro" id="IPR027417">
    <property type="entry name" value="P-loop_NTPase"/>
</dbReference>
<protein>
    <recommendedName>
        <fullName evidence="2">DNA polymerase III subunit delta'</fullName>
        <ecNumber evidence="1">2.7.7.7</ecNumber>
    </recommendedName>
</protein>
<evidence type="ECO:0000313" key="9">
    <source>
        <dbReference type="EMBL" id="AST93961.1"/>
    </source>
</evidence>
<dbReference type="Gene3D" id="1.20.272.10">
    <property type="match status" value="1"/>
</dbReference>
<dbReference type="FunFam" id="3.40.50.300:FF:001255">
    <property type="entry name" value="DNA polymerase III subunit delta"/>
    <property type="match status" value="1"/>
</dbReference>
<dbReference type="NCBIfam" id="TIGR00678">
    <property type="entry name" value="holB"/>
    <property type="match status" value="1"/>
</dbReference>
<keyword evidence="10" id="KW-1185">Reference proteome</keyword>
<keyword evidence="6" id="KW-0239">DNA-directed DNA polymerase</keyword>
<reference evidence="9 10" key="1">
    <citation type="submission" date="2016-12" db="EMBL/GenBank/DDBJ databases">
        <title>The whole genome sequencing and assembly of Bacillus cohnii DSM 6307T strain.</title>
        <authorList>
            <person name="Lee Y.-J."/>
            <person name="Yi H."/>
            <person name="Bahn Y.-S."/>
            <person name="Kim J.F."/>
            <person name="Lee D.-W."/>
        </authorList>
    </citation>
    <scope>NUCLEOTIDE SEQUENCE [LARGE SCALE GENOMIC DNA]</scope>
    <source>
        <strain evidence="9 10">DSM 6307</strain>
    </source>
</reference>
<evidence type="ECO:0000256" key="3">
    <source>
        <dbReference type="ARBA" id="ARBA00022679"/>
    </source>
</evidence>
<dbReference type="RefSeq" id="WP_066419700.1">
    <property type="nucleotide sequence ID" value="NZ_CP018866.1"/>
</dbReference>
<dbReference type="EC" id="2.7.7.7" evidence="1"/>
<dbReference type="AlphaFoldDB" id="A0A223KWX6"/>
<dbReference type="KEGG" id="bcoh:BC6307_23190"/>
<organism evidence="9 10">
    <name type="scientific">Sutcliffiella cohnii</name>
    <dbReference type="NCBI Taxonomy" id="33932"/>
    <lineage>
        <taxon>Bacteria</taxon>
        <taxon>Bacillati</taxon>
        <taxon>Bacillota</taxon>
        <taxon>Bacilli</taxon>
        <taxon>Bacillales</taxon>
        <taxon>Bacillaceae</taxon>
        <taxon>Sutcliffiella</taxon>
    </lineage>
</organism>
<dbReference type="InterPro" id="IPR050238">
    <property type="entry name" value="DNA_Rep/Repair_Clamp_Loader"/>
</dbReference>
<dbReference type="PANTHER" id="PTHR11669">
    <property type="entry name" value="REPLICATION FACTOR C / DNA POLYMERASE III GAMMA-TAU SUBUNIT"/>
    <property type="match status" value="1"/>
</dbReference>
<accession>A0A223KWX6</accession>
<sequence length="330" mass="38035">MLKSWTQLSDVQPTVAKIVVNSLRRDRIAHAYLLDGMKGTGKKETSYLFAKSLFCKNRDGEDPCHQCVNCKRIESRNHPDVHVVEPDGNSIKKHQIQYLQEEFSKTGLESKQKIYIIDHADKMTTSAANSLLKFLEEPNQETYAFLLTENIHRILNTIISRCQPLSFQALTSKRLIDKLVEQGYSPSISTTVAQLTNDMNEALELLTDDWFAEARLLVIKLYETLQVRPQQALLFIHEKWMPHFPDRSQLEIGLDLLLYIYKDMLYAQLQKNEEIVFIDQLELIEKQSLQTTQSKIVDQLSFILQSKSRLASNVNAHLLMEQIALNLQEG</sequence>
<evidence type="ECO:0000313" key="10">
    <source>
        <dbReference type="Proteomes" id="UP000215224"/>
    </source>
</evidence>